<reference evidence="2" key="1">
    <citation type="journal article" date="2023" name="G3 (Bethesda)">
        <title>Genome assembly and association tests identify interacting loci associated with vigor, precocity, and sex in interspecific pistachio rootstocks.</title>
        <authorList>
            <person name="Palmer W."/>
            <person name="Jacygrad E."/>
            <person name="Sagayaradj S."/>
            <person name="Cavanaugh K."/>
            <person name="Han R."/>
            <person name="Bertier L."/>
            <person name="Beede B."/>
            <person name="Kafkas S."/>
            <person name="Golino D."/>
            <person name="Preece J."/>
            <person name="Michelmore R."/>
        </authorList>
    </citation>
    <scope>NUCLEOTIDE SEQUENCE [LARGE SCALE GENOMIC DNA]</scope>
</reference>
<comment type="caution">
    <text evidence="1">The sequence shown here is derived from an EMBL/GenBank/DDBJ whole genome shotgun (WGS) entry which is preliminary data.</text>
</comment>
<accession>A0ACC0XFB4</accession>
<dbReference type="Proteomes" id="UP001163603">
    <property type="component" value="Chromosome 13"/>
</dbReference>
<sequence>MNKSYKGIVEAIEVGIKHDPLAKQLVELAIKGKTKWFWVEDDLLYTKGKRMQDKVEQFGRTCLVCQQNKVENKYLEGLVKPLLTPERPWMSTSMDFITTLLISEGCGLIISMVDRHSKYETFMAAPKLCATINTAQLFFKYAVKYWGLPQSIINDRDSQFTGKFWTKLLKLMGSALFFSTTFILRQIGKSRKWMHDVFSPSLSEFRLVLIKPNE</sequence>
<organism evidence="1 2">
    <name type="scientific">Pistacia integerrima</name>
    <dbReference type="NCBI Taxonomy" id="434235"/>
    <lineage>
        <taxon>Eukaryota</taxon>
        <taxon>Viridiplantae</taxon>
        <taxon>Streptophyta</taxon>
        <taxon>Embryophyta</taxon>
        <taxon>Tracheophyta</taxon>
        <taxon>Spermatophyta</taxon>
        <taxon>Magnoliopsida</taxon>
        <taxon>eudicotyledons</taxon>
        <taxon>Gunneridae</taxon>
        <taxon>Pentapetalae</taxon>
        <taxon>rosids</taxon>
        <taxon>malvids</taxon>
        <taxon>Sapindales</taxon>
        <taxon>Anacardiaceae</taxon>
        <taxon>Pistacia</taxon>
    </lineage>
</organism>
<protein>
    <submittedName>
        <fullName evidence="1">Uncharacterized protein</fullName>
    </submittedName>
</protein>
<name>A0ACC0XFB4_9ROSI</name>
<proteinExistence type="predicted"/>
<evidence type="ECO:0000313" key="1">
    <source>
        <dbReference type="EMBL" id="KAJ0015031.1"/>
    </source>
</evidence>
<keyword evidence="2" id="KW-1185">Reference proteome</keyword>
<dbReference type="EMBL" id="CM047748">
    <property type="protein sequence ID" value="KAJ0015031.1"/>
    <property type="molecule type" value="Genomic_DNA"/>
</dbReference>
<evidence type="ECO:0000313" key="2">
    <source>
        <dbReference type="Proteomes" id="UP001163603"/>
    </source>
</evidence>
<gene>
    <name evidence="1" type="ORF">Pint_20849</name>
</gene>